<evidence type="ECO:0000256" key="6">
    <source>
        <dbReference type="ARBA" id="ARBA00022989"/>
    </source>
</evidence>
<dbReference type="GO" id="GO:0016020">
    <property type="term" value="C:membrane"/>
    <property type="evidence" value="ECO:0007669"/>
    <property type="project" value="UniProtKB-SubCell"/>
</dbReference>
<dbReference type="InterPro" id="IPR000537">
    <property type="entry name" value="UbiA_prenyltransferase"/>
</dbReference>
<dbReference type="PANTHER" id="PTHR13929:SF0">
    <property type="entry name" value="UBIA PRENYLTRANSFERASE DOMAIN-CONTAINING PROTEIN 1"/>
    <property type="match status" value="1"/>
</dbReference>
<feature type="transmembrane region" description="Helical" evidence="8">
    <location>
        <begin position="173"/>
        <end position="190"/>
    </location>
</feature>
<gene>
    <name evidence="9" type="ORF">IW256_000988</name>
</gene>
<dbReference type="AlphaFoldDB" id="A0A931DB15"/>
<comment type="pathway">
    <text evidence="2">Quinol/quinone metabolism; menaquinone biosynthesis.</text>
</comment>
<dbReference type="Pfam" id="PF01040">
    <property type="entry name" value="UbiA"/>
    <property type="match status" value="1"/>
</dbReference>
<keyword evidence="3" id="KW-0474">Menaquinone biosynthesis</keyword>
<evidence type="ECO:0000313" key="10">
    <source>
        <dbReference type="Proteomes" id="UP000614047"/>
    </source>
</evidence>
<dbReference type="GO" id="GO:0042371">
    <property type="term" value="P:vitamin K biosynthetic process"/>
    <property type="evidence" value="ECO:0007669"/>
    <property type="project" value="TreeGrafter"/>
</dbReference>
<feature type="transmembrane region" description="Helical" evidence="8">
    <location>
        <begin position="243"/>
        <end position="271"/>
    </location>
</feature>
<evidence type="ECO:0000256" key="1">
    <source>
        <dbReference type="ARBA" id="ARBA00004141"/>
    </source>
</evidence>
<keyword evidence="5 8" id="KW-0812">Transmembrane</keyword>
<evidence type="ECO:0000256" key="2">
    <source>
        <dbReference type="ARBA" id="ARBA00004863"/>
    </source>
</evidence>
<evidence type="ECO:0000256" key="4">
    <source>
        <dbReference type="ARBA" id="ARBA00022679"/>
    </source>
</evidence>
<dbReference type="RefSeq" id="WP_197009811.1">
    <property type="nucleotide sequence ID" value="NZ_BAABES010000007.1"/>
</dbReference>
<dbReference type="InterPro" id="IPR044878">
    <property type="entry name" value="UbiA_sf"/>
</dbReference>
<proteinExistence type="predicted"/>
<keyword evidence="4 9" id="KW-0808">Transferase</keyword>
<evidence type="ECO:0000256" key="5">
    <source>
        <dbReference type="ARBA" id="ARBA00022692"/>
    </source>
</evidence>
<evidence type="ECO:0000256" key="8">
    <source>
        <dbReference type="SAM" id="Phobius"/>
    </source>
</evidence>
<dbReference type="CDD" id="cd13956">
    <property type="entry name" value="PT_UbiA"/>
    <property type="match status" value="1"/>
</dbReference>
<evidence type="ECO:0000313" key="9">
    <source>
        <dbReference type="EMBL" id="MBG6086875.1"/>
    </source>
</evidence>
<feature type="transmembrane region" description="Helical" evidence="8">
    <location>
        <begin position="55"/>
        <end position="76"/>
    </location>
</feature>
<feature type="transmembrane region" description="Helical" evidence="8">
    <location>
        <begin position="119"/>
        <end position="137"/>
    </location>
</feature>
<keyword evidence="7 8" id="KW-0472">Membrane</keyword>
<comment type="caution">
    <text evidence="9">The sequence shown here is derived from an EMBL/GenBank/DDBJ whole genome shotgun (WGS) entry which is preliminary data.</text>
</comment>
<dbReference type="GO" id="GO:0009234">
    <property type="term" value="P:menaquinone biosynthetic process"/>
    <property type="evidence" value="ECO:0007669"/>
    <property type="project" value="UniProtKB-KW"/>
</dbReference>
<name>A0A931DB15_9ACTN</name>
<feature type="transmembrane region" description="Helical" evidence="8">
    <location>
        <begin position="31"/>
        <end position="49"/>
    </location>
</feature>
<feature type="transmembrane region" description="Helical" evidence="8">
    <location>
        <begin position="143"/>
        <end position="161"/>
    </location>
</feature>
<comment type="subcellular location">
    <subcellularLocation>
        <location evidence="1">Membrane</location>
        <topology evidence="1">Multi-pass membrane protein</topology>
    </subcellularLocation>
</comment>
<protein>
    <submittedName>
        <fullName evidence="9">1,4-dihydroxy-2-naphthoate octaprenyltransferase</fullName>
        <ecNumber evidence="9">2.5.1.-</ecNumber>
        <ecNumber evidence="9">2.5.1.74</ecNumber>
    </submittedName>
</protein>
<evidence type="ECO:0000256" key="3">
    <source>
        <dbReference type="ARBA" id="ARBA00022428"/>
    </source>
</evidence>
<dbReference type="Gene3D" id="1.10.357.140">
    <property type="entry name" value="UbiA prenyltransferase"/>
    <property type="match status" value="1"/>
</dbReference>
<dbReference type="EMBL" id="JADOUA010000001">
    <property type="protein sequence ID" value="MBG6086875.1"/>
    <property type="molecule type" value="Genomic_DNA"/>
</dbReference>
<dbReference type="Proteomes" id="UP000614047">
    <property type="component" value="Unassembled WGS sequence"/>
</dbReference>
<keyword evidence="10" id="KW-1185">Reference proteome</keyword>
<reference evidence="9" key="1">
    <citation type="submission" date="2020-11" db="EMBL/GenBank/DDBJ databases">
        <title>Sequencing the genomes of 1000 actinobacteria strains.</title>
        <authorList>
            <person name="Klenk H.-P."/>
        </authorList>
    </citation>
    <scope>NUCLEOTIDE SEQUENCE</scope>
    <source>
        <strain evidence="9">DSM 43175</strain>
    </source>
</reference>
<dbReference type="GO" id="GO:0046428">
    <property type="term" value="F:1,4-dihydroxy-2-naphthoate polyprenyltransferase activity"/>
    <property type="evidence" value="ECO:0007669"/>
    <property type="project" value="UniProtKB-EC"/>
</dbReference>
<keyword evidence="6 8" id="KW-1133">Transmembrane helix</keyword>
<evidence type="ECO:0000256" key="7">
    <source>
        <dbReference type="ARBA" id="ARBA00023136"/>
    </source>
</evidence>
<feature type="transmembrane region" description="Helical" evidence="8">
    <location>
        <begin position="202"/>
        <end position="222"/>
    </location>
</feature>
<sequence length="320" mass="34376">MTTLDAGSPAPAQATFRRKARAYAKLGKLSFYDYYLSALVAWTLLVPALRDEPRVLGMLVLLSLGWVGVVAATVTFDDVTGYRDGSDQRNYDPSQGELRSRERKPLLDGHLTVREAVRFGYASIAWAVVMLAAAVAVAPQRPWWAVALTAMVLLTSVQYSHGLKFSYRGGQELVLFASTGLTVLIPFALASGDASGLVLAEAYLFGLWSLLVSVYSNINDLAGDRAAGRRNMATRSSDRGYRVFVAVLTATETAAVAAVVAFGAVSAWFLLFLAPVLWVRARQVRTGLAAGDPLTARKLGIKAHRLGVVVLLAANLVLAT</sequence>
<dbReference type="InterPro" id="IPR026046">
    <property type="entry name" value="UBIAD1"/>
</dbReference>
<accession>A0A931DB15</accession>
<dbReference type="PANTHER" id="PTHR13929">
    <property type="entry name" value="1,4-DIHYDROXY-2-NAPHTHOATE OCTAPRENYLTRANSFERASE"/>
    <property type="match status" value="1"/>
</dbReference>
<dbReference type="EC" id="2.5.1.74" evidence="9"/>
<dbReference type="EC" id="2.5.1.-" evidence="9"/>
<organism evidence="9 10">
    <name type="scientific">Actinomadura viridis</name>
    <dbReference type="NCBI Taxonomy" id="58110"/>
    <lineage>
        <taxon>Bacteria</taxon>
        <taxon>Bacillati</taxon>
        <taxon>Actinomycetota</taxon>
        <taxon>Actinomycetes</taxon>
        <taxon>Streptosporangiales</taxon>
        <taxon>Thermomonosporaceae</taxon>
        <taxon>Actinomadura</taxon>
    </lineage>
</organism>